<reference evidence="1 2" key="1">
    <citation type="submission" date="2016-03" db="EMBL/GenBank/DDBJ databases">
        <title>Whole genome sequencing of Grifola frondosa 9006-11.</title>
        <authorList>
            <person name="Min B."/>
            <person name="Park H."/>
            <person name="Kim J.-G."/>
            <person name="Cho H."/>
            <person name="Oh Y.-L."/>
            <person name="Kong W.-S."/>
            <person name="Choi I.-G."/>
        </authorList>
    </citation>
    <scope>NUCLEOTIDE SEQUENCE [LARGE SCALE GENOMIC DNA]</scope>
    <source>
        <strain evidence="1 2">9006-11</strain>
    </source>
</reference>
<proteinExistence type="predicted"/>
<keyword evidence="2" id="KW-1185">Reference proteome</keyword>
<organism evidence="1 2">
    <name type="scientific">Grifola frondosa</name>
    <name type="common">Maitake</name>
    <name type="synonym">Polyporus frondosus</name>
    <dbReference type="NCBI Taxonomy" id="5627"/>
    <lineage>
        <taxon>Eukaryota</taxon>
        <taxon>Fungi</taxon>
        <taxon>Dikarya</taxon>
        <taxon>Basidiomycota</taxon>
        <taxon>Agaricomycotina</taxon>
        <taxon>Agaricomycetes</taxon>
        <taxon>Polyporales</taxon>
        <taxon>Grifolaceae</taxon>
        <taxon>Grifola</taxon>
    </lineage>
</organism>
<accession>A0A1C7LKX3</accession>
<evidence type="ECO:0000313" key="1">
    <source>
        <dbReference type="EMBL" id="OBZ65405.1"/>
    </source>
</evidence>
<sequence>MVSQNITPGSPDELNFVRSISIAEVTLQLDNGWFHPTFSSSNVIRRLHGHRRQAACLACLSFRGAIVVNSFAITLNGIDKRTIVFDGLLHSSHVHSF</sequence>
<name>A0A1C7LKX3_GRIFR</name>
<dbReference type="OrthoDB" id="6077919at2759"/>
<protein>
    <submittedName>
        <fullName evidence="1">Uncharacterized protein</fullName>
    </submittedName>
</protein>
<comment type="caution">
    <text evidence="1">The sequence shown here is derived from an EMBL/GenBank/DDBJ whole genome shotgun (WGS) entry which is preliminary data.</text>
</comment>
<evidence type="ECO:0000313" key="2">
    <source>
        <dbReference type="Proteomes" id="UP000092993"/>
    </source>
</evidence>
<dbReference type="Proteomes" id="UP000092993">
    <property type="component" value="Unassembled WGS sequence"/>
</dbReference>
<dbReference type="AlphaFoldDB" id="A0A1C7LKX3"/>
<dbReference type="EMBL" id="LUGG01000044">
    <property type="protein sequence ID" value="OBZ65405.1"/>
    <property type="molecule type" value="Genomic_DNA"/>
</dbReference>
<gene>
    <name evidence="1" type="ORF">A0H81_14546</name>
</gene>